<dbReference type="STRING" id="299255.SAMN02745129_2214"/>
<dbReference type="EMBL" id="FQXG01000003">
    <property type="protein sequence ID" value="SHH52224.1"/>
    <property type="molecule type" value="Genomic_DNA"/>
</dbReference>
<dbReference type="AlphaFoldDB" id="A0A1M5TND7"/>
<proteinExistence type="predicted"/>
<name>A0A1M5TND7_9GAMM</name>
<sequence length="94" mass="10006">MPLDYAPLTAALNRALIQAGHNDMLLDPASRICDVPTHRRQPCMWQSASTALTVEACLLEASADCGWGDEVDPMLAVNELERVGAVVVEVAACG</sequence>
<reference evidence="1 2" key="1">
    <citation type="submission" date="2016-11" db="EMBL/GenBank/DDBJ databases">
        <authorList>
            <person name="Jaros S."/>
            <person name="Januszkiewicz K."/>
            <person name="Wedrychowicz H."/>
        </authorList>
    </citation>
    <scope>NUCLEOTIDE SEQUENCE [LARGE SCALE GENOMIC DNA]</scope>
    <source>
        <strain evidence="1 2">DSM 16917</strain>
    </source>
</reference>
<organism evidence="1 2">
    <name type="scientific">Ferrimonas marina</name>
    <dbReference type="NCBI Taxonomy" id="299255"/>
    <lineage>
        <taxon>Bacteria</taxon>
        <taxon>Pseudomonadati</taxon>
        <taxon>Pseudomonadota</taxon>
        <taxon>Gammaproteobacteria</taxon>
        <taxon>Alteromonadales</taxon>
        <taxon>Ferrimonadaceae</taxon>
        <taxon>Ferrimonas</taxon>
    </lineage>
</organism>
<dbReference type="RefSeq" id="WP_067656152.1">
    <property type="nucleotide sequence ID" value="NZ_FQXG01000003.1"/>
</dbReference>
<protein>
    <submittedName>
        <fullName evidence="1">Uncharacterized protein</fullName>
    </submittedName>
</protein>
<keyword evidence="2" id="KW-1185">Reference proteome</keyword>
<evidence type="ECO:0000313" key="1">
    <source>
        <dbReference type="EMBL" id="SHH52224.1"/>
    </source>
</evidence>
<accession>A0A1M5TND7</accession>
<gene>
    <name evidence="1" type="ORF">SAMN02745129_2214</name>
</gene>
<dbReference type="Proteomes" id="UP000184268">
    <property type="component" value="Unassembled WGS sequence"/>
</dbReference>
<evidence type="ECO:0000313" key="2">
    <source>
        <dbReference type="Proteomes" id="UP000184268"/>
    </source>
</evidence>